<dbReference type="Pfam" id="PF09983">
    <property type="entry name" value="JetD_C"/>
    <property type="match status" value="1"/>
</dbReference>
<accession>A0A3S0K1W3</accession>
<dbReference type="OrthoDB" id="322908at2"/>
<keyword evidence="5" id="KW-1185">Reference proteome</keyword>
<dbReference type="Pfam" id="PF11795">
    <property type="entry name" value="DUF3322"/>
    <property type="match status" value="1"/>
</dbReference>
<evidence type="ECO:0000256" key="1">
    <source>
        <dbReference type="SAM" id="MobiDB-lite"/>
    </source>
</evidence>
<evidence type="ECO:0000313" key="5">
    <source>
        <dbReference type="Proteomes" id="UP000282184"/>
    </source>
</evidence>
<dbReference type="AlphaFoldDB" id="A0A3S0K1W3"/>
<feature type="domain" description="Wadjet protein JetD C-terminal" evidence="2">
    <location>
        <begin position="236"/>
        <end position="411"/>
    </location>
</feature>
<dbReference type="EMBL" id="RXOF01000017">
    <property type="protein sequence ID" value="RTQ46032.1"/>
    <property type="molecule type" value="Genomic_DNA"/>
</dbReference>
<evidence type="ECO:0000259" key="3">
    <source>
        <dbReference type="Pfam" id="PF11795"/>
    </source>
</evidence>
<evidence type="ECO:0000313" key="4">
    <source>
        <dbReference type="EMBL" id="RTQ46032.1"/>
    </source>
</evidence>
<dbReference type="InterPro" id="IPR024537">
    <property type="entry name" value="DUF3322"/>
</dbReference>
<feature type="domain" description="DUF3322" evidence="3">
    <location>
        <begin position="37"/>
        <end position="216"/>
    </location>
</feature>
<feature type="region of interest" description="Disordered" evidence="1">
    <location>
        <begin position="1"/>
        <end position="31"/>
    </location>
</feature>
<protein>
    <submittedName>
        <fullName evidence="4">DUF3322 and DUF2220 domain-containing protein</fullName>
    </submittedName>
</protein>
<sequence>MEPEPGPVPAAAWRGSRGGGRRAGSGRSPADHRMITPAEITAKAQRQYARLLRAWLTGTLAEQFPLVIPGNKGSLSTEPTLRIQQLAALRAGSREGRGFGYTVEWQTVRSRYGEQGMPVRIQVGSQEDYLRLCGLAADFSTFRRAATLIRQQQPGLEGWLHEQVLQVTKYADCWPELLRVCAFFQQHPLPEVYARQVSGVPSKFVETNMGILGSMLSYLLPAEHQRPGSDFATRFGLRTDAPTVRFRLLDAGLAAHYGGLRDLAIPRPDFEQLRLPAGQDVQVLIVENRLTFLTLLPLARTIAIWGSGYDVERLRHCAWLADVPIWYWGDIDLHGFHILAQLRTYFPQVRSVLMDEGTYRQHRQYAHAGSIPTQQSPAGLTAAEQRIFQLLAATPERNRLEQEHITAEYADGVLTAKLS</sequence>
<evidence type="ECO:0000259" key="2">
    <source>
        <dbReference type="Pfam" id="PF09983"/>
    </source>
</evidence>
<organism evidence="4 5">
    <name type="scientific">Hymenobacter gummosus</name>
    <dbReference type="NCBI Taxonomy" id="1776032"/>
    <lineage>
        <taxon>Bacteria</taxon>
        <taxon>Pseudomonadati</taxon>
        <taxon>Bacteroidota</taxon>
        <taxon>Cytophagia</taxon>
        <taxon>Cytophagales</taxon>
        <taxon>Hymenobacteraceae</taxon>
        <taxon>Hymenobacter</taxon>
    </lineage>
</organism>
<reference evidence="4 5" key="1">
    <citation type="submission" date="2018-12" db="EMBL/GenBank/DDBJ databases">
        <title>Hymenobacter gummosus sp. nov., isolated from a spring.</title>
        <authorList>
            <person name="Nie L."/>
        </authorList>
    </citation>
    <scope>NUCLEOTIDE SEQUENCE [LARGE SCALE GENOMIC DNA]</scope>
    <source>
        <strain evidence="4 5">KCTC 52166</strain>
    </source>
</reference>
<name>A0A3S0K1W3_9BACT</name>
<proteinExistence type="predicted"/>
<gene>
    <name evidence="4" type="ORF">EJV47_23035</name>
</gene>
<dbReference type="InterPro" id="IPR024534">
    <property type="entry name" value="JetD_C"/>
</dbReference>
<comment type="caution">
    <text evidence="4">The sequence shown here is derived from an EMBL/GenBank/DDBJ whole genome shotgun (WGS) entry which is preliminary data.</text>
</comment>
<dbReference type="Proteomes" id="UP000282184">
    <property type="component" value="Unassembled WGS sequence"/>
</dbReference>